<accession>A0A5J6QLB3</accession>
<proteinExistence type="predicted"/>
<dbReference type="EMBL" id="CP043311">
    <property type="protein sequence ID" value="QEY62545.1"/>
    <property type="molecule type" value="Genomic_DNA"/>
</dbReference>
<protein>
    <submittedName>
        <fullName evidence="1">Uncharacterized protein</fullName>
    </submittedName>
</protein>
<gene>
    <name evidence="1" type="ORF">FXN65_10835</name>
</gene>
<name>A0A5J6QLB3_9GAMM</name>
<evidence type="ECO:0000313" key="1">
    <source>
        <dbReference type="EMBL" id="QEY62545.1"/>
    </source>
</evidence>
<sequence length="92" mass="10371">MTEPNYEAIGRYTHLVGELDSLSMKRRSLFTRIVGVLKNANENPRESKVPRKCNFEAVRELLDEAEALDKTIRSTVDQVNELAPLADKPAIS</sequence>
<dbReference type="Proteomes" id="UP000327179">
    <property type="component" value="Chromosome"/>
</dbReference>
<dbReference type="AlphaFoldDB" id="A0A5J6QLB3"/>
<keyword evidence="2" id="KW-1185">Reference proteome</keyword>
<dbReference type="RefSeq" id="WP_151133200.1">
    <property type="nucleotide sequence ID" value="NZ_CP043311.1"/>
</dbReference>
<organism evidence="1 2">
    <name type="scientific">Metapseudomonas lalkuanensis</name>
    <dbReference type="NCBI Taxonomy" id="2604832"/>
    <lineage>
        <taxon>Bacteria</taxon>
        <taxon>Pseudomonadati</taxon>
        <taxon>Pseudomonadota</taxon>
        <taxon>Gammaproteobacteria</taxon>
        <taxon>Pseudomonadales</taxon>
        <taxon>Pseudomonadaceae</taxon>
        <taxon>Metapseudomonas</taxon>
    </lineage>
</organism>
<dbReference type="KEGG" id="plal:FXN65_10835"/>
<reference evidence="1 2" key="1">
    <citation type="submission" date="2019-08" db="EMBL/GenBank/DDBJ databases">
        <title>Whole-genome Sequencing of e-waste polymer degrading bacterium Pseudomonas sp. strain PE08.</title>
        <authorList>
            <person name="Kirdat K."/>
            <person name="Debbarma P."/>
            <person name="Narawade N."/>
            <person name="Suyal D."/>
            <person name="Thorat V."/>
            <person name="Shouche Y."/>
            <person name="Goel R."/>
            <person name="Yadav A."/>
        </authorList>
    </citation>
    <scope>NUCLEOTIDE SEQUENCE [LARGE SCALE GENOMIC DNA]</scope>
    <source>
        <strain evidence="1 2">PE08</strain>
    </source>
</reference>
<evidence type="ECO:0000313" key="2">
    <source>
        <dbReference type="Proteomes" id="UP000327179"/>
    </source>
</evidence>